<dbReference type="OrthoDB" id="8056520at2759"/>
<dbReference type="GeneID" id="111596357"/>
<accession>A0A6J1LRG9</accession>
<protein>
    <submittedName>
        <fullName evidence="2 3">Uncharacterized protein LOC111596357</fullName>
    </submittedName>
</protein>
<name>A0A6J1LRG9_DROHY</name>
<gene>
    <name evidence="2 3" type="primary">LOC111596357</name>
</gene>
<dbReference type="Proteomes" id="UP000504633">
    <property type="component" value="Unplaced"/>
</dbReference>
<evidence type="ECO:0000313" key="3">
    <source>
        <dbReference type="RefSeq" id="XP_023166321.1"/>
    </source>
</evidence>
<dbReference type="AlphaFoldDB" id="A0A6J1LRG9"/>
<keyword evidence="1" id="KW-1185">Reference proteome</keyword>
<dbReference type="RefSeq" id="XP_023166320.1">
    <property type="nucleotide sequence ID" value="XM_023310552.2"/>
</dbReference>
<evidence type="ECO:0000313" key="1">
    <source>
        <dbReference type="Proteomes" id="UP000504633"/>
    </source>
</evidence>
<reference evidence="2 3" key="1">
    <citation type="submission" date="2025-04" db="UniProtKB">
        <authorList>
            <consortium name="RefSeq"/>
        </authorList>
    </citation>
    <scope>IDENTIFICATION</scope>
    <source>
        <strain evidence="2 3">15085-1641.00</strain>
        <tissue evidence="2 3">Whole body</tissue>
    </source>
</reference>
<dbReference type="OMA" id="CYMHQLD"/>
<proteinExistence type="predicted"/>
<dbReference type="KEGG" id="dhe:111596357"/>
<dbReference type="RefSeq" id="XP_023166321.1">
    <property type="nucleotide sequence ID" value="XM_023310553.2"/>
</dbReference>
<organism evidence="1 2">
    <name type="scientific">Drosophila hydei</name>
    <name type="common">Fruit fly</name>
    <dbReference type="NCBI Taxonomy" id="7224"/>
    <lineage>
        <taxon>Eukaryota</taxon>
        <taxon>Metazoa</taxon>
        <taxon>Ecdysozoa</taxon>
        <taxon>Arthropoda</taxon>
        <taxon>Hexapoda</taxon>
        <taxon>Insecta</taxon>
        <taxon>Pterygota</taxon>
        <taxon>Neoptera</taxon>
        <taxon>Endopterygota</taxon>
        <taxon>Diptera</taxon>
        <taxon>Brachycera</taxon>
        <taxon>Muscomorpha</taxon>
        <taxon>Ephydroidea</taxon>
        <taxon>Drosophilidae</taxon>
        <taxon>Drosophila</taxon>
    </lineage>
</organism>
<evidence type="ECO:0000313" key="2">
    <source>
        <dbReference type="RefSeq" id="XP_023166320.1"/>
    </source>
</evidence>
<sequence length="236" mass="28154">MLKDDEAHLTPQFKEHYEKEVEILGLLVDMEKRYADFYQFYQCELETQKIIIERIWLLTQRYLILISSAPGCRYPEVYTLSAEEAIINEYEEKFEVIRASNNSMKNNILAIYLECKKFYAACDQLDRNQETPFIMGDKYHRSIYAHKRMMIDIFNYCYSAVLNLKCYLHQLDPISLESVEDYRKLLKEDSSNEEFAELVKSTFVYCKCLHPRPTCPIKKLKCSQKQIETFKYVSRT</sequence>